<organism evidence="1">
    <name type="scientific">marine metagenome</name>
    <dbReference type="NCBI Taxonomy" id="408172"/>
    <lineage>
        <taxon>unclassified sequences</taxon>
        <taxon>metagenomes</taxon>
        <taxon>ecological metagenomes</taxon>
    </lineage>
</organism>
<name>A0A381XIN6_9ZZZZ</name>
<evidence type="ECO:0000313" key="1">
    <source>
        <dbReference type="EMBL" id="SVA64608.1"/>
    </source>
</evidence>
<protein>
    <submittedName>
        <fullName evidence="1">Uncharacterized protein</fullName>
    </submittedName>
</protein>
<reference evidence="1" key="1">
    <citation type="submission" date="2018-05" db="EMBL/GenBank/DDBJ databases">
        <authorList>
            <person name="Lanie J.A."/>
            <person name="Ng W.-L."/>
            <person name="Kazmierczak K.M."/>
            <person name="Andrzejewski T.M."/>
            <person name="Davidsen T.M."/>
            <person name="Wayne K.J."/>
            <person name="Tettelin H."/>
            <person name="Glass J.I."/>
            <person name="Rusch D."/>
            <person name="Podicherti R."/>
            <person name="Tsui H.-C.T."/>
            <person name="Winkler M.E."/>
        </authorList>
    </citation>
    <scope>NUCLEOTIDE SEQUENCE</scope>
</reference>
<dbReference type="AlphaFoldDB" id="A0A381XIN6"/>
<accession>A0A381XIN6</accession>
<proteinExistence type="predicted"/>
<dbReference type="EMBL" id="UINC01015322">
    <property type="protein sequence ID" value="SVA64608.1"/>
    <property type="molecule type" value="Genomic_DNA"/>
</dbReference>
<gene>
    <name evidence="1" type="ORF">METZ01_LOCUS117462</name>
</gene>
<sequence>MSSLLITRIYDIQLLMKPMKTTTKQGRGFLTGNFVKPVVQKIAANAVLLVNRGTKVVKAGERSEGTKISTGYTNKRTGLISLRSGKGYLN</sequence>